<gene>
    <name evidence="1" type="ORF">DILT_LOCUS1290</name>
</gene>
<reference evidence="1 2" key="1">
    <citation type="submission" date="2018-11" db="EMBL/GenBank/DDBJ databases">
        <authorList>
            <consortium name="Pathogen Informatics"/>
        </authorList>
    </citation>
    <scope>NUCLEOTIDE SEQUENCE [LARGE SCALE GENOMIC DNA]</scope>
</reference>
<dbReference type="EMBL" id="UYRU01008229">
    <property type="protein sequence ID" value="VDK41904.1"/>
    <property type="molecule type" value="Genomic_DNA"/>
</dbReference>
<evidence type="ECO:0000313" key="2">
    <source>
        <dbReference type="Proteomes" id="UP000281553"/>
    </source>
</evidence>
<dbReference type="Proteomes" id="UP000281553">
    <property type="component" value="Unassembled WGS sequence"/>
</dbReference>
<accession>A0A3P6RB88</accession>
<evidence type="ECO:0000313" key="1">
    <source>
        <dbReference type="EMBL" id="VDK41904.1"/>
    </source>
</evidence>
<protein>
    <submittedName>
        <fullName evidence="1">Uncharacterized protein</fullName>
    </submittedName>
</protein>
<keyword evidence="2" id="KW-1185">Reference proteome</keyword>
<dbReference type="AlphaFoldDB" id="A0A3P6RB88"/>
<sequence length="88" mass="9458">MQASGSDVAVFEGPKLVDVGTCTADDGIAVVVIETAEFLSMEDRLRSLLSETASSHNELINKSVEITYLRDKVQVRVPFSAPLCSPCV</sequence>
<proteinExistence type="predicted"/>
<organism evidence="1 2">
    <name type="scientific">Dibothriocephalus latus</name>
    <name type="common">Fish tapeworm</name>
    <name type="synonym">Diphyllobothrium latum</name>
    <dbReference type="NCBI Taxonomy" id="60516"/>
    <lineage>
        <taxon>Eukaryota</taxon>
        <taxon>Metazoa</taxon>
        <taxon>Spiralia</taxon>
        <taxon>Lophotrochozoa</taxon>
        <taxon>Platyhelminthes</taxon>
        <taxon>Cestoda</taxon>
        <taxon>Eucestoda</taxon>
        <taxon>Diphyllobothriidea</taxon>
        <taxon>Diphyllobothriidae</taxon>
        <taxon>Dibothriocephalus</taxon>
    </lineage>
</organism>
<name>A0A3P6RB88_DIBLA</name>